<dbReference type="PROSITE" id="PS50879">
    <property type="entry name" value="RNASE_H_1"/>
    <property type="match status" value="1"/>
</dbReference>
<reference evidence="2" key="2">
    <citation type="journal article" date="2024" name="Plant">
        <title>Genomic evolution and insights into agronomic trait innovations of Sesamum species.</title>
        <authorList>
            <person name="Miao H."/>
            <person name="Wang L."/>
            <person name="Qu L."/>
            <person name="Liu H."/>
            <person name="Sun Y."/>
            <person name="Le M."/>
            <person name="Wang Q."/>
            <person name="Wei S."/>
            <person name="Zheng Y."/>
            <person name="Lin W."/>
            <person name="Duan Y."/>
            <person name="Cao H."/>
            <person name="Xiong S."/>
            <person name="Wang X."/>
            <person name="Wei L."/>
            <person name="Li C."/>
            <person name="Ma Q."/>
            <person name="Ju M."/>
            <person name="Zhao R."/>
            <person name="Li G."/>
            <person name="Mu C."/>
            <person name="Tian Q."/>
            <person name="Mei H."/>
            <person name="Zhang T."/>
            <person name="Gao T."/>
            <person name="Zhang H."/>
        </authorList>
    </citation>
    <scope>NUCLEOTIDE SEQUENCE</scope>
    <source>
        <strain evidence="2">K16</strain>
    </source>
</reference>
<dbReference type="GO" id="GO:0004523">
    <property type="term" value="F:RNA-DNA hybrid ribonuclease activity"/>
    <property type="evidence" value="ECO:0007669"/>
    <property type="project" value="InterPro"/>
</dbReference>
<dbReference type="InterPro" id="IPR002156">
    <property type="entry name" value="RNaseH_domain"/>
</dbReference>
<reference evidence="2" key="1">
    <citation type="submission" date="2020-06" db="EMBL/GenBank/DDBJ databases">
        <authorList>
            <person name="Li T."/>
            <person name="Hu X."/>
            <person name="Zhang T."/>
            <person name="Song X."/>
            <person name="Zhang H."/>
            <person name="Dai N."/>
            <person name="Sheng W."/>
            <person name="Hou X."/>
            <person name="Wei L."/>
        </authorList>
    </citation>
    <scope>NUCLEOTIDE SEQUENCE</scope>
    <source>
        <strain evidence="2">K16</strain>
        <tissue evidence="2">Leaf</tissue>
    </source>
</reference>
<accession>A0AAE2C4Z1</accession>
<evidence type="ECO:0000313" key="2">
    <source>
        <dbReference type="EMBL" id="KAK4409307.1"/>
    </source>
</evidence>
<dbReference type="Proteomes" id="UP001289374">
    <property type="component" value="Unassembled WGS sequence"/>
</dbReference>
<keyword evidence="3" id="KW-1185">Reference proteome</keyword>
<evidence type="ECO:0000313" key="3">
    <source>
        <dbReference type="Proteomes" id="UP001289374"/>
    </source>
</evidence>
<organism evidence="2 3">
    <name type="scientific">Sesamum angolense</name>
    <dbReference type="NCBI Taxonomy" id="2727404"/>
    <lineage>
        <taxon>Eukaryota</taxon>
        <taxon>Viridiplantae</taxon>
        <taxon>Streptophyta</taxon>
        <taxon>Embryophyta</taxon>
        <taxon>Tracheophyta</taxon>
        <taxon>Spermatophyta</taxon>
        <taxon>Magnoliopsida</taxon>
        <taxon>eudicotyledons</taxon>
        <taxon>Gunneridae</taxon>
        <taxon>Pentapetalae</taxon>
        <taxon>asterids</taxon>
        <taxon>lamiids</taxon>
        <taxon>Lamiales</taxon>
        <taxon>Pedaliaceae</taxon>
        <taxon>Sesamum</taxon>
    </lineage>
</organism>
<proteinExistence type="predicted"/>
<dbReference type="GO" id="GO:0003676">
    <property type="term" value="F:nucleic acid binding"/>
    <property type="evidence" value="ECO:0007669"/>
    <property type="project" value="InterPro"/>
</dbReference>
<dbReference type="Pfam" id="PF13966">
    <property type="entry name" value="zf-RVT"/>
    <property type="match status" value="1"/>
</dbReference>
<gene>
    <name evidence="2" type="ORF">Sango_0003700</name>
</gene>
<protein>
    <submittedName>
        <fullName evidence="2">Ribonuclease H protein</fullName>
    </submittedName>
</protein>
<evidence type="ECO:0000259" key="1">
    <source>
        <dbReference type="PROSITE" id="PS50879"/>
    </source>
</evidence>
<dbReference type="InterPro" id="IPR026960">
    <property type="entry name" value="RVT-Znf"/>
</dbReference>
<comment type="caution">
    <text evidence="2">The sequence shown here is derived from an EMBL/GenBank/DDBJ whole genome shotgun (WGS) entry which is preliminary data.</text>
</comment>
<name>A0AAE2C4Z1_9LAMI</name>
<feature type="domain" description="RNase H type-1" evidence="1">
    <location>
        <begin position="263"/>
        <end position="289"/>
    </location>
</feature>
<dbReference type="EMBL" id="JACGWL010000001">
    <property type="protein sequence ID" value="KAK4409307.1"/>
    <property type="molecule type" value="Genomic_DNA"/>
</dbReference>
<dbReference type="AlphaFoldDB" id="A0AAE2C4Z1"/>
<sequence length="289" mass="33610">MPLKIASSKNRYPLPWLDYEEAVSDHGRVEDLRLGRKPAGNRLIYFSIYLRWTEIKILLCQRLRHTYEINTSPAVPSIRIEPTTAPLLFIPSSKLSRPAQATPTLNKLKYFLWLCAHNRLPTKSHLHHIHILAENFCPHCPFETETVLHVLRDCTKAKTIWRESTPFHFHPTTPEDILTWLKTNCLNQTAHTKKIPWNTLFTFTCWHLWLQRNNHIYKRKKMSENWTLPQSLPKLPNTISYHHLPQQFANDASKWSNGNRYTLDGWIKLDTDGSSKGNSGPGGTGGWME</sequence>